<keyword evidence="4" id="KW-0067">ATP-binding</keyword>
<dbReference type="HAMAP" id="MF_02040">
    <property type="entry name" value="Mrp_NBP35"/>
    <property type="match status" value="1"/>
</dbReference>
<evidence type="ECO:0000256" key="6">
    <source>
        <dbReference type="ARBA" id="ARBA00023014"/>
    </source>
</evidence>
<dbReference type="GO" id="GO:0046872">
    <property type="term" value="F:metal ion binding"/>
    <property type="evidence" value="ECO:0007669"/>
    <property type="project" value="UniProtKB-KW"/>
</dbReference>
<dbReference type="GO" id="GO:0016301">
    <property type="term" value="F:kinase activity"/>
    <property type="evidence" value="ECO:0007669"/>
    <property type="project" value="UniProtKB-KW"/>
</dbReference>
<dbReference type="PANTHER" id="PTHR23264:SF19">
    <property type="entry name" value="CYTOSOLIC FE-S CLUSTER ASSEMBLY FACTOR NUBP2"/>
    <property type="match status" value="1"/>
</dbReference>
<sequence length="698" mass="78001">MALIAEAYFSKLVSVDFLTKKLSMSVGDIENYLNDECPGLGSEEAGLSDKCKGCPNQAECSSGNAESKADLHEKLTRAISEKFLNVKKVFLSMSGKGGVGKSSIAVQVAYELAERGFKVGLLDIDICGPSIPRMSNTADKDVIKLASGWQPIKVSENLKVISVGHLLNNENEAIIWRGPKKSALIKQFLIDVNWGDLDYLMIDTSPGTSDEHLSIVSYLQKINNIQAIIVTLPPKVCILDVKKQINFCYATGLKICGIVTNMHNFTNAHNQITNPMIPPQYANNDINNIPQNQAVQNLQALFGAIPSSPRNNNTVSVNSTYQQNYSDIIKNFDLGLMNQVPLNNENFNTRMNPIYQNQQQDFTQGQTSNIVSQMFPGDVFNVPSNHPVNMTEPAFMTPDASHLTLGLNINSSSVVTKQLSAQYMQAQLGLQPPQQPHHQSQFQPQQHPQSQADYSHQQQAQPDFLSYEQTQPDYKPTKESQLPSQFQQQTQSDIQLHEQAQPDYTPTGESPSPSQFQQQTQPDILPQEQTQPNHTPTGESQLPSQFQQQAQPDIPSHEQTPPDYTPTEESQLPSQPRQQAQQESYYEHMSQQVSRLEDESNHKHLQNQSDYLDQLLGSQPELKCQHQSPPRKPLLSPHQARRRSIKTNVNFDDSYDTEPTESYCQCFARTALPTKRKSIVLSEATKTTLINTSVLHSS</sequence>
<keyword evidence="2" id="KW-0479">Metal-binding</keyword>
<dbReference type="AlphaFoldDB" id="A0A6P6XNZ2"/>
<reference evidence="9" key="1">
    <citation type="submission" date="2025-08" db="UniProtKB">
        <authorList>
            <consortium name="RefSeq"/>
        </authorList>
    </citation>
    <scope>IDENTIFICATION</scope>
    <source>
        <strain evidence="9">Airmid</strain>
    </source>
</reference>
<evidence type="ECO:0000313" key="8">
    <source>
        <dbReference type="Proteomes" id="UP000515146"/>
    </source>
</evidence>
<evidence type="ECO:0000256" key="1">
    <source>
        <dbReference type="ARBA" id="ARBA00022485"/>
    </source>
</evidence>
<dbReference type="GO" id="GO:0140663">
    <property type="term" value="F:ATP-dependent FeS chaperone activity"/>
    <property type="evidence" value="ECO:0007669"/>
    <property type="project" value="InterPro"/>
</dbReference>
<organism evidence="8 9">
    <name type="scientific">Dermatophagoides pteronyssinus</name>
    <name type="common">European house dust mite</name>
    <dbReference type="NCBI Taxonomy" id="6956"/>
    <lineage>
        <taxon>Eukaryota</taxon>
        <taxon>Metazoa</taxon>
        <taxon>Ecdysozoa</taxon>
        <taxon>Arthropoda</taxon>
        <taxon>Chelicerata</taxon>
        <taxon>Arachnida</taxon>
        <taxon>Acari</taxon>
        <taxon>Acariformes</taxon>
        <taxon>Sarcoptiformes</taxon>
        <taxon>Astigmata</taxon>
        <taxon>Psoroptidia</taxon>
        <taxon>Analgoidea</taxon>
        <taxon>Pyroglyphidae</taxon>
        <taxon>Dermatophagoidinae</taxon>
        <taxon>Dermatophagoides</taxon>
    </lineage>
</organism>
<keyword evidence="9" id="KW-0418">Kinase</keyword>
<dbReference type="InterPro" id="IPR033756">
    <property type="entry name" value="YlxH/NBP35"/>
</dbReference>
<keyword evidence="9" id="KW-0808">Transferase</keyword>
<feature type="region of interest" description="Disordered" evidence="7">
    <location>
        <begin position="622"/>
        <end position="644"/>
    </location>
</feature>
<dbReference type="InterPro" id="IPR019591">
    <property type="entry name" value="Mrp/NBP35_ATP-bd"/>
</dbReference>
<keyword evidence="8" id="KW-1185">Reference proteome</keyword>
<protein>
    <submittedName>
        <fullName evidence="9">Probable serine/threonine-protein kinase DDB_G0280133</fullName>
    </submittedName>
</protein>
<evidence type="ECO:0000313" key="9">
    <source>
        <dbReference type="RefSeq" id="XP_027193589.1"/>
    </source>
</evidence>
<keyword evidence="3" id="KW-0547">Nucleotide-binding</keyword>
<evidence type="ECO:0000256" key="4">
    <source>
        <dbReference type="ARBA" id="ARBA00022840"/>
    </source>
</evidence>
<keyword evidence="5" id="KW-0408">Iron</keyword>
<feature type="compositionally biased region" description="Low complexity" evidence="7">
    <location>
        <begin position="540"/>
        <end position="554"/>
    </location>
</feature>
<feature type="compositionally biased region" description="Polar residues" evidence="7">
    <location>
        <begin position="527"/>
        <end position="539"/>
    </location>
</feature>
<dbReference type="SUPFAM" id="SSF52540">
    <property type="entry name" value="P-loop containing nucleoside triphosphate hydrolases"/>
    <property type="match status" value="1"/>
</dbReference>
<name>A0A6P6XNZ2_DERPT</name>
<dbReference type="GO" id="GO:0005829">
    <property type="term" value="C:cytosol"/>
    <property type="evidence" value="ECO:0007669"/>
    <property type="project" value="TreeGrafter"/>
</dbReference>
<keyword evidence="6" id="KW-0411">Iron-sulfur</keyword>
<evidence type="ECO:0000256" key="2">
    <source>
        <dbReference type="ARBA" id="ARBA00022723"/>
    </source>
</evidence>
<dbReference type="InParanoid" id="A0A6P6XNZ2"/>
<dbReference type="RefSeq" id="XP_027193589.1">
    <property type="nucleotide sequence ID" value="XM_027337788.1"/>
</dbReference>
<dbReference type="Gene3D" id="3.40.50.300">
    <property type="entry name" value="P-loop containing nucleotide triphosphate hydrolases"/>
    <property type="match status" value="1"/>
</dbReference>
<dbReference type="InterPro" id="IPR027417">
    <property type="entry name" value="P-loop_NTPase"/>
</dbReference>
<dbReference type="GO" id="GO:0016226">
    <property type="term" value="P:iron-sulfur cluster assembly"/>
    <property type="evidence" value="ECO:0007669"/>
    <property type="project" value="InterPro"/>
</dbReference>
<feature type="compositionally biased region" description="Low complexity" evidence="7">
    <location>
        <begin position="570"/>
        <end position="582"/>
    </location>
</feature>
<keyword evidence="1" id="KW-0004">4Fe-4S</keyword>
<dbReference type="Pfam" id="PF10609">
    <property type="entry name" value="ParA"/>
    <property type="match status" value="1"/>
</dbReference>
<dbReference type="CDD" id="cd02037">
    <property type="entry name" value="Mrp_NBP35"/>
    <property type="match status" value="1"/>
</dbReference>
<proteinExistence type="inferred from homology"/>
<dbReference type="KEGG" id="dpte:113788325"/>
<evidence type="ECO:0000256" key="5">
    <source>
        <dbReference type="ARBA" id="ARBA00023004"/>
    </source>
</evidence>
<dbReference type="Proteomes" id="UP000515146">
    <property type="component" value="Unplaced"/>
</dbReference>
<gene>
    <name evidence="9" type="primary">LOC113788325</name>
</gene>
<feature type="compositionally biased region" description="Low complexity" evidence="7">
    <location>
        <begin position="436"/>
        <end position="451"/>
    </location>
</feature>
<feature type="compositionally biased region" description="Low complexity" evidence="7">
    <location>
        <begin position="480"/>
        <end position="494"/>
    </location>
</feature>
<dbReference type="OrthoDB" id="1741334at2759"/>
<evidence type="ECO:0000256" key="3">
    <source>
        <dbReference type="ARBA" id="ARBA00022741"/>
    </source>
</evidence>
<feature type="compositionally biased region" description="Low complexity" evidence="7">
    <location>
        <begin position="510"/>
        <end position="522"/>
    </location>
</feature>
<feature type="compositionally biased region" description="Polar residues" evidence="7">
    <location>
        <begin position="452"/>
        <end position="472"/>
    </location>
</feature>
<feature type="region of interest" description="Disordered" evidence="7">
    <location>
        <begin position="429"/>
        <end position="603"/>
    </location>
</feature>
<dbReference type="GO" id="GO:0051539">
    <property type="term" value="F:4 iron, 4 sulfur cluster binding"/>
    <property type="evidence" value="ECO:0007669"/>
    <property type="project" value="UniProtKB-KW"/>
</dbReference>
<evidence type="ECO:0000256" key="7">
    <source>
        <dbReference type="SAM" id="MobiDB-lite"/>
    </source>
</evidence>
<dbReference type="PANTHER" id="PTHR23264">
    <property type="entry name" value="NUCLEOTIDE-BINDING PROTEIN NBP35 YEAST -RELATED"/>
    <property type="match status" value="1"/>
</dbReference>
<accession>A0A6P6XNZ2</accession>
<dbReference type="GO" id="GO:0005524">
    <property type="term" value="F:ATP binding"/>
    <property type="evidence" value="ECO:0007669"/>
    <property type="project" value="UniProtKB-KW"/>
</dbReference>